<evidence type="ECO:0000259" key="10">
    <source>
        <dbReference type="Pfam" id="PF01706"/>
    </source>
</evidence>
<dbReference type="Pfam" id="PF01706">
    <property type="entry name" value="FliG_C"/>
    <property type="match status" value="1"/>
</dbReference>
<dbReference type="Gene3D" id="1.10.220.30">
    <property type="match status" value="3"/>
</dbReference>
<organism evidence="13 14">
    <name type="scientific">Aquifex aeolicus</name>
    <dbReference type="NCBI Taxonomy" id="63363"/>
    <lineage>
        <taxon>Bacteria</taxon>
        <taxon>Pseudomonadati</taxon>
        <taxon>Aquificota</taxon>
        <taxon>Aquificia</taxon>
        <taxon>Aquificales</taxon>
        <taxon>Aquificaceae</taxon>
        <taxon>Aquifex</taxon>
    </lineage>
</organism>
<feature type="domain" description="Flagellar motor switch protein FliG N-terminal" evidence="12">
    <location>
        <begin position="11"/>
        <end position="89"/>
    </location>
</feature>
<dbReference type="EMBL" id="DQVE01000011">
    <property type="protein sequence ID" value="HIP97934.1"/>
    <property type="molecule type" value="Genomic_DNA"/>
</dbReference>
<dbReference type="InterPro" id="IPR028263">
    <property type="entry name" value="FliG_N"/>
</dbReference>
<dbReference type="InterPro" id="IPR000090">
    <property type="entry name" value="Flg_Motor_Flig"/>
</dbReference>
<sequence length="337" mass="38531">MSEKITDPSILSDVEKGAIILSLTPPDLAAQIVAELSPLELRKLISAFQKIQNAEKDVINEIIKEFVNTYESLKEIPPLEAEEFLEKIMDYVPPNVRELLESIMSQPEIKVKLQQLEALTPKQLATLLRKEHPQIIAVILALLTPSKVAKVIKEFPPELRIEVIKRMAILESISADRIKVIAENFLKEMKEFVGEEIKIDGTKQAANILTSLDKYTSEEILSYIESENPELAEKIRDRMFTFEDIVKLDDKAILEILKTVDKQTLALALKEAPKEILDKFLKNMSKRAAQIFLEDMEIMGKVRKSEILRARRQIVKIVKRLIEQGIISYGEEEEEEE</sequence>
<keyword evidence="13" id="KW-0282">Flagellum</keyword>
<feature type="domain" description="Flagellar motor switch protein FliG middle" evidence="11">
    <location>
        <begin position="121"/>
        <end position="192"/>
    </location>
</feature>
<dbReference type="GO" id="GO:0006935">
    <property type="term" value="P:chemotaxis"/>
    <property type="evidence" value="ECO:0007669"/>
    <property type="project" value="UniProtKB-KW"/>
</dbReference>
<proteinExistence type="inferred from homology"/>
<gene>
    <name evidence="13" type="primary">fliG</name>
    <name evidence="13" type="ORF">EYH37_00995</name>
</gene>
<evidence type="ECO:0000256" key="7">
    <source>
        <dbReference type="ARBA" id="ARBA00022779"/>
    </source>
</evidence>
<dbReference type="AlphaFoldDB" id="A0A9D0YP21"/>
<evidence type="ECO:0000313" key="14">
    <source>
        <dbReference type="Proteomes" id="UP000606463"/>
    </source>
</evidence>
<dbReference type="GO" id="GO:0005886">
    <property type="term" value="C:plasma membrane"/>
    <property type="evidence" value="ECO:0007669"/>
    <property type="project" value="UniProtKB-SubCell"/>
</dbReference>
<dbReference type="PRINTS" id="PR00954">
    <property type="entry name" value="FLGMOTORFLIG"/>
</dbReference>
<evidence type="ECO:0000256" key="1">
    <source>
        <dbReference type="ARBA" id="ARBA00004117"/>
    </source>
</evidence>
<keyword evidence="7" id="KW-0283">Flagellar rotation</keyword>
<evidence type="ECO:0000256" key="3">
    <source>
        <dbReference type="ARBA" id="ARBA00010299"/>
    </source>
</evidence>
<keyword evidence="9" id="KW-0975">Bacterial flagellum</keyword>
<evidence type="ECO:0000259" key="12">
    <source>
        <dbReference type="Pfam" id="PF14842"/>
    </source>
</evidence>
<name>A0A9D0YP21_AQUAO</name>
<evidence type="ECO:0000256" key="6">
    <source>
        <dbReference type="ARBA" id="ARBA00022500"/>
    </source>
</evidence>
<evidence type="ECO:0000256" key="9">
    <source>
        <dbReference type="ARBA" id="ARBA00023143"/>
    </source>
</evidence>
<dbReference type="InterPro" id="IPR011002">
    <property type="entry name" value="FliG_a-hlx"/>
</dbReference>
<keyword evidence="5" id="KW-1003">Cell membrane</keyword>
<reference evidence="13" key="1">
    <citation type="journal article" date="2020" name="ISME J.">
        <title>Gammaproteobacteria mediating utilization of methyl-, sulfur- and petroleum organic compounds in deep ocean hydrothermal plumes.</title>
        <authorList>
            <person name="Zhou Z."/>
            <person name="Liu Y."/>
            <person name="Pan J."/>
            <person name="Cron B.R."/>
            <person name="Toner B.M."/>
            <person name="Anantharaman K."/>
            <person name="Breier J.A."/>
            <person name="Dick G.J."/>
            <person name="Li M."/>
        </authorList>
    </citation>
    <scope>NUCLEOTIDE SEQUENCE</scope>
    <source>
        <strain evidence="13">SZUA-1501</strain>
    </source>
</reference>
<keyword evidence="8" id="KW-0472">Membrane</keyword>
<dbReference type="Proteomes" id="UP000606463">
    <property type="component" value="Unassembled WGS sequence"/>
</dbReference>
<evidence type="ECO:0000256" key="2">
    <source>
        <dbReference type="ARBA" id="ARBA00004413"/>
    </source>
</evidence>
<keyword evidence="13" id="KW-0969">Cilium</keyword>
<dbReference type="PANTHER" id="PTHR30534">
    <property type="entry name" value="FLAGELLAR MOTOR SWITCH PROTEIN FLIG"/>
    <property type="match status" value="1"/>
</dbReference>
<comment type="subcellular location">
    <subcellularLocation>
        <location evidence="1">Bacterial flagellum basal body</location>
    </subcellularLocation>
    <subcellularLocation>
        <location evidence="2">Cell membrane</location>
        <topology evidence="2">Peripheral membrane protein</topology>
        <orientation evidence="2">Cytoplasmic side</orientation>
    </subcellularLocation>
</comment>
<dbReference type="InterPro" id="IPR023087">
    <property type="entry name" value="Flg_Motor_Flig_C"/>
</dbReference>
<keyword evidence="6" id="KW-0145">Chemotaxis</keyword>
<dbReference type="Pfam" id="PF14841">
    <property type="entry name" value="FliG_M"/>
    <property type="match status" value="1"/>
</dbReference>
<comment type="caution">
    <text evidence="13">The sequence shown here is derived from an EMBL/GenBank/DDBJ whole genome shotgun (WGS) entry which is preliminary data.</text>
</comment>
<evidence type="ECO:0000259" key="11">
    <source>
        <dbReference type="Pfam" id="PF14841"/>
    </source>
</evidence>
<protein>
    <recommendedName>
        <fullName evidence="4">Flagellar motor switch protein FliG</fullName>
    </recommendedName>
</protein>
<dbReference type="GO" id="GO:0009425">
    <property type="term" value="C:bacterial-type flagellum basal body"/>
    <property type="evidence" value="ECO:0007669"/>
    <property type="project" value="UniProtKB-SubCell"/>
</dbReference>
<dbReference type="PANTHER" id="PTHR30534:SF0">
    <property type="entry name" value="FLAGELLAR MOTOR SWITCH PROTEIN FLIG"/>
    <property type="match status" value="1"/>
</dbReference>
<keyword evidence="13" id="KW-0966">Cell projection</keyword>
<comment type="similarity">
    <text evidence="3">Belongs to the FliG family.</text>
</comment>
<evidence type="ECO:0000256" key="5">
    <source>
        <dbReference type="ARBA" id="ARBA00022475"/>
    </source>
</evidence>
<dbReference type="SUPFAM" id="SSF48029">
    <property type="entry name" value="FliG"/>
    <property type="match status" value="2"/>
</dbReference>
<evidence type="ECO:0000256" key="4">
    <source>
        <dbReference type="ARBA" id="ARBA00021870"/>
    </source>
</evidence>
<feature type="domain" description="Flagellar motor switch protein FliG C-terminal" evidence="10">
    <location>
        <begin position="224"/>
        <end position="327"/>
    </location>
</feature>
<dbReference type="NCBIfam" id="TIGR00207">
    <property type="entry name" value="fliG"/>
    <property type="match status" value="1"/>
</dbReference>
<evidence type="ECO:0000313" key="13">
    <source>
        <dbReference type="EMBL" id="HIP97934.1"/>
    </source>
</evidence>
<accession>A0A9D0YP21</accession>
<dbReference type="Pfam" id="PF14842">
    <property type="entry name" value="FliG_N"/>
    <property type="match status" value="1"/>
</dbReference>
<evidence type="ECO:0000256" key="8">
    <source>
        <dbReference type="ARBA" id="ARBA00023136"/>
    </source>
</evidence>
<dbReference type="InterPro" id="IPR032779">
    <property type="entry name" value="FliG_M"/>
</dbReference>
<dbReference type="GO" id="GO:0003774">
    <property type="term" value="F:cytoskeletal motor activity"/>
    <property type="evidence" value="ECO:0007669"/>
    <property type="project" value="InterPro"/>
</dbReference>
<dbReference type="GO" id="GO:0071973">
    <property type="term" value="P:bacterial-type flagellum-dependent cell motility"/>
    <property type="evidence" value="ECO:0007669"/>
    <property type="project" value="InterPro"/>
</dbReference>